<feature type="transmembrane region" description="Helical" evidence="7">
    <location>
        <begin position="116"/>
        <end position="135"/>
    </location>
</feature>
<feature type="transmembrane region" description="Helical" evidence="7">
    <location>
        <begin position="276"/>
        <end position="294"/>
    </location>
</feature>
<dbReference type="AlphaFoldDB" id="A0A0W4ZFM8"/>
<dbReference type="RefSeq" id="XP_018228329.1">
    <property type="nucleotide sequence ID" value="XM_018375430.1"/>
</dbReference>
<evidence type="ECO:0000256" key="8">
    <source>
        <dbReference type="SAM" id="SignalP"/>
    </source>
</evidence>
<dbReference type="InterPro" id="IPR049941">
    <property type="entry name" value="LPLAT_7/PORCN-like"/>
</dbReference>
<dbReference type="GO" id="GO:0090640">
    <property type="term" value="P:phosphatidylcholine biosynthesis from sn-glycero-3-phosphocholine"/>
    <property type="evidence" value="ECO:0007669"/>
    <property type="project" value="EnsemblFungi"/>
</dbReference>
<evidence type="ECO:0000256" key="2">
    <source>
        <dbReference type="ARBA" id="ARBA00022679"/>
    </source>
</evidence>
<accession>A0A0W4ZFM8</accession>
<dbReference type="GO" id="GO:0044233">
    <property type="term" value="C:mitochondria-associated endoplasmic reticulum membrane contact site"/>
    <property type="evidence" value="ECO:0007669"/>
    <property type="project" value="EnsemblFungi"/>
</dbReference>
<dbReference type="GO" id="GO:0005783">
    <property type="term" value="C:endoplasmic reticulum"/>
    <property type="evidence" value="ECO:0007669"/>
    <property type="project" value="EnsemblFungi"/>
</dbReference>
<feature type="transmembrane region" description="Helical" evidence="7">
    <location>
        <begin position="147"/>
        <end position="166"/>
    </location>
</feature>
<dbReference type="OrthoDB" id="286734at2759"/>
<evidence type="ECO:0008006" key="11">
    <source>
        <dbReference type="Google" id="ProtNLM"/>
    </source>
</evidence>
<feature type="transmembrane region" description="Helical" evidence="7">
    <location>
        <begin position="71"/>
        <end position="93"/>
    </location>
</feature>
<evidence type="ECO:0000313" key="10">
    <source>
        <dbReference type="Proteomes" id="UP000053447"/>
    </source>
</evidence>
<dbReference type="GO" id="GO:0003841">
    <property type="term" value="F:1-acylglycerol-3-phosphate O-acyltransferase activity"/>
    <property type="evidence" value="ECO:0007669"/>
    <property type="project" value="EnsemblFungi"/>
</dbReference>
<feature type="chain" id="PRO_5006933798" description="Lysophospholipid acyltransferase" evidence="8">
    <location>
        <begin position="24"/>
        <end position="537"/>
    </location>
</feature>
<dbReference type="PANTHER" id="PTHR13906:SF4">
    <property type="entry name" value="LYSOPHOSPHOLIPID ACYLTRANSFERASE 6"/>
    <property type="match status" value="1"/>
</dbReference>
<keyword evidence="10" id="KW-1185">Reference proteome</keyword>
<keyword evidence="2" id="KW-0808">Transferase</keyword>
<dbReference type="GO" id="GO:0006646">
    <property type="term" value="P:phosphatidylethanolamine biosynthetic process"/>
    <property type="evidence" value="ECO:0007669"/>
    <property type="project" value="EnsemblFungi"/>
</dbReference>
<keyword evidence="5 7" id="KW-0472">Membrane</keyword>
<feature type="signal peptide" evidence="8">
    <location>
        <begin position="1"/>
        <end position="23"/>
    </location>
</feature>
<gene>
    <name evidence="9" type="ORF">T551_03167</name>
</gene>
<evidence type="ECO:0000313" key="9">
    <source>
        <dbReference type="EMBL" id="KTW27173.1"/>
    </source>
</evidence>
<evidence type="ECO:0000256" key="1">
    <source>
        <dbReference type="ARBA" id="ARBA00004141"/>
    </source>
</evidence>
<keyword evidence="6" id="KW-0012">Acyltransferase</keyword>
<dbReference type="GO" id="GO:0071618">
    <property type="term" value="F:lysophosphatidylethanolamine acyltransferase activity"/>
    <property type="evidence" value="ECO:0007669"/>
    <property type="project" value="EnsemblFungi"/>
</dbReference>
<evidence type="ECO:0000256" key="3">
    <source>
        <dbReference type="ARBA" id="ARBA00022692"/>
    </source>
</evidence>
<feature type="transmembrane region" description="Helical" evidence="7">
    <location>
        <begin position="193"/>
        <end position="212"/>
    </location>
</feature>
<dbReference type="GO" id="GO:0016020">
    <property type="term" value="C:membrane"/>
    <property type="evidence" value="ECO:0007669"/>
    <property type="project" value="UniProtKB-SubCell"/>
</dbReference>
<keyword evidence="3 7" id="KW-0812">Transmembrane</keyword>
<comment type="caution">
    <text evidence="9">The sequence shown here is derived from an EMBL/GenBank/DDBJ whole genome shotgun (WGS) entry which is preliminary data.</text>
</comment>
<evidence type="ECO:0000256" key="7">
    <source>
        <dbReference type="SAM" id="Phobius"/>
    </source>
</evidence>
<dbReference type="PANTHER" id="PTHR13906">
    <property type="entry name" value="PORCUPINE"/>
    <property type="match status" value="1"/>
</dbReference>
<evidence type="ECO:0000256" key="5">
    <source>
        <dbReference type="ARBA" id="ARBA00023136"/>
    </source>
</evidence>
<dbReference type="GO" id="GO:0036151">
    <property type="term" value="P:phosphatidylcholine acyl-chain remodeling"/>
    <property type="evidence" value="ECO:0007669"/>
    <property type="project" value="EnsemblFungi"/>
</dbReference>
<dbReference type="GeneID" id="28941685"/>
<keyword evidence="8" id="KW-0732">Signal</keyword>
<organism evidence="9 10">
    <name type="scientific">Pneumocystis jirovecii (strain RU7)</name>
    <name type="common">Human pneumocystis pneumonia agent</name>
    <dbReference type="NCBI Taxonomy" id="1408657"/>
    <lineage>
        <taxon>Eukaryota</taxon>
        <taxon>Fungi</taxon>
        <taxon>Dikarya</taxon>
        <taxon>Ascomycota</taxon>
        <taxon>Taphrinomycotina</taxon>
        <taxon>Pneumocystomycetes</taxon>
        <taxon>Pneumocystaceae</taxon>
        <taxon>Pneumocystis</taxon>
    </lineage>
</organism>
<feature type="transmembrane region" description="Helical" evidence="7">
    <location>
        <begin position="376"/>
        <end position="393"/>
    </location>
</feature>
<feature type="transmembrane region" description="Helical" evidence="7">
    <location>
        <begin position="245"/>
        <end position="264"/>
    </location>
</feature>
<name>A0A0W4ZFM8_PNEJ7</name>
<dbReference type="VEuPathDB" id="FungiDB:T551_03167"/>
<dbReference type="Pfam" id="PF03062">
    <property type="entry name" value="MBOAT"/>
    <property type="match status" value="1"/>
</dbReference>
<comment type="subcellular location">
    <subcellularLocation>
        <location evidence="1">Membrane</location>
        <topology evidence="1">Multi-pass membrane protein</topology>
    </subcellularLocation>
</comment>
<dbReference type="GO" id="GO:0047184">
    <property type="term" value="F:1-acylglycerophosphocholine O-acyltransferase activity"/>
    <property type="evidence" value="ECO:0007669"/>
    <property type="project" value="EnsemblFungi"/>
</dbReference>
<feature type="transmembrane region" description="Helical" evidence="7">
    <location>
        <begin position="449"/>
        <end position="472"/>
    </location>
</feature>
<dbReference type="GO" id="GO:0030258">
    <property type="term" value="P:lipid modification"/>
    <property type="evidence" value="ECO:0007669"/>
    <property type="project" value="TreeGrafter"/>
</dbReference>
<feature type="transmembrane region" description="Helical" evidence="7">
    <location>
        <begin position="413"/>
        <end position="429"/>
    </location>
</feature>
<dbReference type="Proteomes" id="UP000053447">
    <property type="component" value="Unassembled WGS sequence"/>
</dbReference>
<protein>
    <recommendedName>
        <fullName evidence="11">Lysophospholipid acyltransferase</fullName>
    </recommendedName>
</protein>
<dbReference type="InterPro" id="IPR004299">
    <property type="entry name" value="MBOAT_fam"/>
</dbReference>
<evidence type="ECO:0000256" key="4">
    <source>
        <dbReference type="ARBA" id="ARBA00022989"/>
    </source>
</evidence>
<reference evidence="10" key="1">
    <citation type="journal article" date="2016" name="Nat. Commun.">
        <title>Genome analysis of three Pneumocystis species reveals adaptation mechanisms to life exclusively in mammalian hosts.</title>
        <authorList>
            <person name="Ma L."/>
            <person name="Chen Z."/>
            <person name="Huang D.W."/>
            <person name="Kutty G."/>
            <person name="Ishihara M."/>
            <person name="Wang H."/>
            <person name="Abouelleil A."/>
            <person name="Bishop L."/>
            <person name="Davey E."/>
            <person name="Deng R."/>
            <person name="Deng X."/>
            <person name="Fan L."/>
            <person name="Fantoni G."/>
            <person name="Fitzgerald M."/>
            <person name="Gogineni E."/>
            <person name="Goldberg J.M."/>
            <person name="Handley G."/>
            <person name="Hu X."/>
            <person name="Huber C."/>
            <person name="Jiao X."/>
            <person name="Jones K."/>
            <person name="Levin J.Z."/>
            <person name="Liu Y."/>
            <person name="Macdonald P."/>
            <person name="Melnikov A."/>
            <person name="Raley C."/>
            <person name="Sassi M."/>
            <person name="Sherman B.T."/>
            <person name="Song X."/>
            <person name="Sykes S."/>
            <person name="Tran B."/>
            <person name="Walsh L."/>
            <person name="Xia Y."/>
            <person name="Yang J."/>
            <person name="Young S."/>
            <person name="Zeng Q."/>
            <person name="Zheng X."/>
            <person name="Stephens R."/>
            <person name="Nusbaum C."/>
            <person name="Birren B.W."/>
            <person name="Azadi P."/>
            <person name="Lempicki R.A."/>
            <person name="Cuomo C.A."/>
            <person name="Kovacs J.A."/>
        </authorList>
    </citation>
    <scope>NUCLEOTIDE SEQUENCE [LARGE SCALE GENOMIC DNA]</scope>
    <source>
        <strain evidence="10">RU7</strain>
    </source>
</reference>
<feature type="transmembrane region" description="Helical" evidence="7">
    <location>
        <begin position="492"/>
        <end position="515"/>
    </location>
</feature>
<evidence type="ECO:0000256" key="6">
    <source>
        <dbReference type="ARBA" id="ARBA00023315"/>
    </source>
</evidence>
<dbReference type="EMBL" id="LFWA01000015">
    <property type="protein sequence ID" value="KTW27173.1"/>
    <property type="molecule type" value="Genomic_DNA"/>
</dbReference>
<keyword evidence="4 7" id="KW-1133">Transmembrane helix</keyword>
<dbReference type="STRING" id="1408657.A0A0W4ZFM8"/>
<proteinExistence type="predicted"/>
<sequence>MNTSTAILLVLTIGSIFVPGEFSIPTWVEYIDEIILQKTGIPIHHFKLLECLIFSYPLADVLRSIPGRMSFVRNIFNIVISLVFLIMIFNLWYGVQTVLISTTFAYIIVQYVKGRFMPYVAFFFLMGHLSINHLYRQYGNIDQKLDVTCVHMVLCMKLTAFVWNFYDGQQDELTLTPKQKEYALKKLPSLLDFLGYVFFFPSFFVGPSFDLADYHRWLASGISASKENNLNEYQKRLIWNDRRYSVKKLFSGLFYLYMFQWMSLRYSTTFVYEDQFFQMTCIQRFLYLYLLAFTHRLKYYGIWKLAEGACVLSGLGDSIRDSDGNITQCFFENISPYGFETAQSTKQLLDSWNKGANRWLKYYVYLRIVSHNKKRNAVGSIVTFMTSALWHGFYPGYYCKENIAVAFCNLKNLLSFMTGAFAQILGRYLRKYLRPLFLTQDMQPTSYKIVYDILSWLTTQMTWAYIVQPFVLLNLRDSLLFWKSYDVYFRHWFYNTNIFLVLCAYWHFLSISFILKSSSCIIGAIFIKKIVSDVFLY</sequence>